<evidence type="ECO:0000313" key="2">
    <source>
        <dbReference type="EMBL" id="KAG9463622.1"/>
    </source>
</evidence>
<comment type="caution">
    <text evidence="2">The sequence shown here is derived from an EMBL/GenBank/DDBJ whole genome shotgun (WGS) entry which is preliminary data.</text>
</comment>
<name>A0A8J6B3U1_ELECQ</name>
<feature type="region of interest" description="Disordered" evidence="1">
    <location>
        <begin position="1"/>
        <end position="20"/>
    </location>
</feature>
<proteinExistence type="predicted"/>
<gene>
    <name evidence="2" type="ORF">GDO78_021399</name>
</gene>
<dbReference type="EMBL" id="WNTK01006340">
    <property type="protein sequence ID" value="KAG9463622.1"/>
    <property type="molecule type" value="Genomic_DNA"/>
</dbReference>
<keyword evidence="3" id="KW-1185">Reference proteome</keyword>
<dbReference type="AlphaFoldDB" id="A0A8J6B3U1"/>
<evidence type="ECO:0000313" key="3">
    <source>
        <dbReference type="Proteomes" id="UP000770717"/>
    </source>
</evidence>
<protein>
    <submittedName>
        <fullName evidence="2">Uncharacterized protein</fullName>
    </submittedName>
</protein>
<dbReference type="Proteomes" id="UP000770717">
    <property type="component" value="Unassembled WGS sequence"/>
</dbReference>
<organism evidence="2 3">
    <name type="scientific">Eleutherodactylus coqui</name>
    <name type="common">Puerto Rican coqui</name>
    <dbReference type="NCBI Taxonomy" id="57060"/>
    <lineage>
        <taxon>Eukaryota</taxon>
        <taxon>Metazoa</taxon>
        <taxon>Chordata</taxon>
        <taxon>Craniata</taxon>
        <taxon>Vertebrata</taxon>
        <taxon>Euteleostomi</taxon>
        <taxon>Amphibia</taxon>
        <taxon>Batrachia</taxon>
        <taxon>Anura</taxon>
        <taxon>Neobatrachia</taxon>
        <taxon>Hyloidea</taxon>
        <taxon>Eleutherodactylidae</taxon>
        <taxon>Eleutherodactylinae</taxon>
        <taxon>Eleutherodactylus</taxon>
        <taxon>Eleutherodactylus</taxon>
    </lineage>
</organism>
<sequence>MPGLRPANPHTVRPHRERRNTAIPCERTTTRGWRGGGAVRLRSHEGFTGGRSCDQHDRDHLHMTASLGRGFLVSEQQAFNLPCSYTCAASLYTPAANTQYARTRCALVLHNDGISLHCLHPPAARRAWRRPQCDSGYRPRQETPSG</sequence>
<accession>A0A8J6B3U1</accession>
<reference evidence="2" key="1">
    <citation type="thesis" date="2020" institute="ProQuest LLC" country="789 East Eisenhower Parkway, Ann Arbor, MI, USA">
        <title>Comparative Genomics and Chromosome Evolution.</title>
        <authorList>
            <person name="Mudd A.B."/>
        </authorList>
    </citation>
    <scope>NUCLEOTIDE SEQUENCE</scope>
    <source>
        <strain evidence="2">HN-11 Male</strain>
        <tissue evidence="2">Kidney and liver</tissue>
    </source>
</reference>
<evidence type="ECO:0000256" key="1">
    <source>
        <dbReference type="SAM" id="MobiDB-lite"/>
    </source>
</evidence>